<dbReference type="Pfam" id="PF00589">
    <property type="entry name" value="Phage_integrase"/>
    <property type="match status" value="1"/>
</dbReference>
<keyword evidence="9" id="KW-1185">Reference proteome</keyword>
<dbReference type="InterPro" id="IPR011010">
    <property type="entry name" value="DNA_brk_join_enz"/>
</dbReference>
<evidence type="ECO:0000313" key="9">
    <source>
        <dbReference type="Proteomes" id="UP001168528"/>
    </source>
</evidence>
<accession>A0ABT8R6W3</accession>
<dbReference type="Gene3D" id="1.10.443.10">
    <property type="entry name" value="Intergrase catalytic core"/>
    <property type="match status" value="1"/>
</dbReference>
<dbReference type="InterPro" id="IPR002104">
    <property type="entry name" value="Integrase_catalytic"/>
</dbReference>
<dbReference type="RefSeq" id="WP_302038220.1">
    <property type="nucleotide sequence ID" value="NZ_JAUKPO010000007.1"/>
</dbReference>
<evidence type="ECO:0000259" key="6">
    <source>
        <dbReference type="PROSITE" id="PS51898"/>
    </source>
</evidence>
<evidence type="ECO:0000256" key="3">
    <source>
        <dbReference type="ARBA" id="ARBA00023125"/>
    </source>
</evidence>
<comment type="caution">
    <text evidence="8">The sequence shown here is derived from an EMBL/GenBank/DDBJ whole genome shotgun (WGS) entry which is preliminary data.</text>
</comment>
<evidence type="ECO:0000256" key="5">
    <source>
        <dbReference type="PROSITE-ProRule" id="PRU01248"/>
    </source>
</evidence>
<evidence type="ECO:0000256" key="4">
    <source>
        <dbReference type="ARBA" id="ARBA00023172"/>
    </source>
</evidence>
<feature type="domain" description="Core-binding (CB)" evidence="7">
    <location>
        <begin position="12"/>
        <end position="115"/>
    </location>
</feature>
<dbReference type="PROSITE" id="PS51898">
    <property type="entry name" value="TYR_RECOMBINASE"/>
    <property type="match status" value="1"/>
</dbReference>
<reference evidence="8" key="1">
    <citation type="submission" date="2023-07" db="EMBL/GenBank/DDBJ databases">
        <title>The genome sequence of Rhodocytophaga aerolata KACC 12507.</title>
        <authorList>
            <person name="Zhang X."/>
        </authorList>
    </citation>
    <scope>NUCLEOTIDE SEQUENCE</scope>
    <source>
        <strain evidence="8">KACC 12507</strain>
    </source>
</reference>
<dbReference type="EMBL" id="JAUKPO010000007">
    <property type="protein sequence ID" value="MDO1447416.1"/>
    <property type="molecule type" value="Genomic_DNA"/>
</dbReference>
<dbReference type="PANTHER" id="PTHR30349:SF41">
    <property type="entry name" value="INTEGRASE_RECOMBINASE PROTEIN MJ0367-RELATED"/>
    <property type="match status" value="1"/>
</dbReference>
<dbReference type="InterPro" id="IPR044068">
    <property type="entry name" value="CB"/>
</dbReference>
<protein>
    <submittedName>
        <fullName evidence="8">Tyrosine-type recombinase/integrase</fullName>
    </submittedName>
</protein>
<sequence>MTTHKTIVEEKGELVTLFDDEEKIIELPTLFAHTMARKPRYSKKSVGEYTKDIMYFCKALQKDKIYKVYSIDEALQIVGSRFVEDWLSQLQRQGLSQYTIRKRDAVLKSFFDWLTTEEAGRVRDIDNHPYSDGKLKTVAPHRPPPKYLTYLEVCDFISNGFKNESERCLVHFLYDTGLRVSEVCRVLKSDLPDLDHYPDSLMYFPLLVMGSKGRGGNLKPRYTIISRSMIERINRLHNNWRVYRKAELNFERQEIPMFLNVRGKPITRHAIQKKFNSTSEALLNAGILNKTISPHRLRHGTAFSILKSEHGREFLENLVVCQRALGHSHIKSTEMYTAIPAPIIAKIQQLGDSNGINNRYEEAIYIYRNTFKPQKNHTEKRGHGSKTKS</sequence>
<dbReference type="SUPFAM" id="SSF56349">
    <property type="entry name" value="DNA breaking-rejoining enzymes"/>
    <property type="match status" value="1"/>
</dbReference>
<organism evidence="8 9">
    <name type="scientific">Rhodocytophaga aerolata</name>
    <dbReference type="NCBI Taxonomy" id="455078"/>
    <lineage>
        <taxon>Bacteria</taxon>
        <taxon>Pseudomonadati</taxon>
        <taxon>Bacteroidota</taxon>
        <taxon>Cytophagia</taxon>
        <taxon>Cytophagales</taxon>
        <taxon>Rhodocytophagaceae</taxon>
        <taxon>Rhodocytophaga</taxon>
    </lineage>
</organism>
<dbReference type="Gene3D" id="1.10.150.130">
    <property type="match status" value="1"/>
</dbReference>
<evidence type="ECO:0000256" key="2">
    <source>
        <dbReference type="ARBA" id="ARBA00022908"/>
    </source>
</evidence>
<comment type="similarity">
    <text evidence="1">Belongs to the 'phage' integrase family.</text>
</comment>
<feature type="domain" description="Tyr recombinase" evidence="6">
    <location>
        <begin position="143"/>
        <end position="349"/>
    </location>
</feature>
<proteinExistence type="inferred from homology"/>
<dbReference type="PANTHER" id="PTHR30349">
    <property type="entry name" value="PHAGE INTEGRASE-RELATED"/>
    <property type="match status" value="1"/>
</dbReference>
<evidence type="ECO:0000259" key="7">
    <source>
        <dbReference type="PROSITE" id="PS51900"/>
    </source>
</evidence>
<keyword evidence="2" id="KW-0229">DNA integration</keyword>
<dbReference type="PROSITE" id="PS51900">
    <property type="entry name" value="CB"/>
    <property type="match status" value="1"/>
</dbReference>
<keyword evidence="4" id="KW-0233">DNA recombination</keyword>
<gene>
    <name evidence="8" type="ORF">Q0590_14200</name>
</gene>
<dbReference type="InterPro" id="IPR013762">
    <property type="entry name" value="Integrase-like_cat_sf"/>
</dbReference>
<dbReference type="Proteomes" id="UP001168528">
    <property type="component" value="Unassembled WGS sequence"/>
</dbReference>
<keyword evidence="3 5" id="KW-0238">DNA-binding</keyword>
<evidence type="ECO:0000256" key="1">
    <source>
        <dbReference type="ARBA" id="ARBA00008857"/>
    </source>
</evidence>
<evidence type="ECO:0000313" key="8">
    <source>
        <dbReference type="EMBL" id="MDO1447416.1"/>
    </source>
</evidence>
<dbReference type="Pfam" id="PF02899">
    <property type="entry name" value="Phage_int_SAM_1"/>
    <property type="match status" value="1"/>
</dbReference>
<name>A0ABT8R6W3_9BACT</name>
<dbReference type="InterPro" id="IPR050090">
    <property type="entry name" value="Tyrosine_recombinase_XerCD"/>
</dbReference>
<dbReference type="InterPro" id="IPR004107">
    <property type="entry name" value="Integrase_SAM-like_N"/>
</dbReference>
<dbReference type="InterPro" id="IPR010998">
    <property type="entry name" value="Integrase_recombinase_N"/>
</dbReference>